<dbReference type="RefSeq" id="WP_168486793.1">
    <property type="nucleotide sequence ID" value="NZ_JAAZSQ010000011.1"/>
</dbReference>
<gene>
    <name evidence="1" type="ORF">HGG74_12540</name>
</gene>
<dbReference type="AlphaFoldDB" id="A0A7X6HGS4"/>
<comment type="caution">
    <text evidence="1">The sequence shown here is derived from an EMBL/GenBank/DDBJ whole genome shotgun (WGS) entry which is preliminary data.</text>
</comment>
<sequence length="249" mass="27760">MSTKPRVLAIGSCRVTRPLRRMYEQGRIDLVNYNTHLWLTHTAAAGRQYVDIIQGRTNIPAELRPAALESHLEFPDDMSVDFGPIDAVVVEVSSYKQHRINGIELNAHKVYGIAKQAGVDHRPIIEGRTEALPDDHVLKSLEVSFATQDELAADLLTIRDRLGAPTMTVDHLYTEMPDGSPVPVRERLTTMLSRVQQDHGIPLHTTKETILEHGFVAALEDQNHYRYAFEPVVGNRLLTGIGQMVGASV</sequence>
<name>A0A7X6HGS4_9MICC</name>
<reference evidence="1 2" key="1">
    <citation type="submission" date="2020-04" db="EMBL/GenBank/DDBJ databases">
        <title>Arthrobacter sp. nov.</title>
        <authorList>
            <person name="Liu S."/>
        </authorList>
    </citation>
    <scope>NUCLEOTIDE SEQUENCE [LARGE SCALE GENOMIC DNA]</scope>
    <source>
        <strain evidence="1 2">E918</strain>
    </source>
</reference>
<dbReference type="Proteomes" id="UP000544090">
    <property type="component" value="Unassembled WGS sequence"/>
</dbReference>
<dbReference type="EMBL" id="JAAZSQ010000011">
    <property type="protein sequence ID" value="NKX55352.1"/>
    <property type="molecule type" value="Genomic_DNA"/>
</dbReference>
<evidence type="ECO:0000313" key="2">
    <source>
        <dbReference type="Proteomes" id="UP000544090"/>
    </source>
</evidence>
<evidence type="ECO:0000313" key="1">
    <source>
        <dbReference type="EMBL" id="NKX55352.1"/>
    </source>
</evidence>
<proteinExistence type="predicted"/>
<keyword evidence="2" id="KW-1185">Reference proteome</keyword>
<organism evidence="1 2">
    <name type="scientific">Arthrobacter mobilis</name>
    <dbReference type="NCBI Taxonomy" id="2724944"/>
    <lineage>
        <taxon>Bacteria</taxon>
        <taxon>Bacillati</taxon>
        <taxon>Actinomycetota</taxon>
        <taxon>Actinomycetes</taxon>
        <taxon>Micrococcales</taxon>
        <taxon>Micrococcaceae</taxon>
        <taxon>Arthrobacter</taxon>
    </lineage>
</organism>
<protein>
    <submittedName>
        <fullName evidence="1">Uncharacterized protein</fullName>
    </submittedName>
</protein>
<accession>A0A7X6HGS4</accession>